<dbReference type="AlphaFoldDB" id="A0ABD5ZVN7"/>
<name>A0ABD5ZVN7_9EURY</name>
<evidence type="ECO:0000256" key="1">
    <source>
        <dbReference type="SAM" id="Phobius"/>
    </source>
</evidence>
<dbReference type="Proteomes" id="UP001596434">
    <property type="component" value="Unassembled WGS sequence"/>
</dbReference>
<dbReference type="Pfam" id="PF01569">
    <property type="entry name" value="PAP2"/>
    <property type="match status" value="1"/>
</dbReference>
<keyword evidence="1" id="KW-0812">Transmembrane</keyword>
<feature type="transmembrane region" description="Helical" evidence="1">
    <location>
        <begin position="25"/>
        <end position="52"/>
    </location>
</feature>
<feature type="transmembrane region" description="Helical" evidence="1">
    <location>
        <begin position="209"/>
        <end position="225"/>
    </location>
</feature>
<dbReference type="PANTHER" id="PTHR14969">
    <property type="entry name" value="SPHINGOSINE-1-PHOSPHATE PHOSPHOHYDROLASE"/>
    <property type="match status" value="1"/>
</dbReference>
<evidence type="ECO:0000313" key="3">
    <source>
        <dbReference type="EMBL" id="MFC7254552.1"/>
    </source>
</evidence>
<evidence type="ECO:0000259" key="2">
    <source>
        <dbReference type="SMART" id="SM00014"/>
    </source>
</evidence>
<feature type="transmembrane region" description="Helical" evidence="1">
    <location>
        <begin position="262"/>
        <end position="283"/>
    </location>
</feature>
<feature type="transmembrane region" description="Helical" evidence="1">
    <location>
        <begin position="237"/>
        <end position="256"/>
    </location>
</feature>
<feature type="transmembrane region" description="Helical" evidence="1">
    <location>
        <begin position="64"/>
        <end position="84"/>
    </location>
</feature>
<dbReference type="RefSeq" id="WP_379702755.1">
    <property type="nucleotide sequence ID" value="NZ_JBHTAT010000001.1"/>
</dbReference>
<accession>A0ABD5ZVN7</accession>
<protein>
    <submittedName>
        <fullName evidence="3">Phosphatase PAP2 family protein</fullName>
    </submittedName>
</protein>
<comment type="caution">
    <text evidence="3">The sequence shown here is derived from an EMBL/GenBank/DDBJ whole genome shotgun (WGS) entry which is preliminary data.</text>
</comment>
<evidence type="ECO:0000313" key="4">
    <source>
        <dbReference type="Proteomes" id="UP001596434"/>
    </source>
</evidence>
<keyword evidence="1" id="KW-0472">Membrane</keyword>
<reference evidence="3 4" key="1">
    <citation type="journal article" date="2019" name="Int. J. Syst. Evol. Microbiol.">
        <title>The Global Catalogue of Microorganisms (GCM) 10K type strain sequencing project: providing services to taxonomists for standard genome sequencing and annotation.</title>
        <authorList>
            <consortium name="The Broad Institute Genomics Platform"/>
            <consortium name="The Broad Institute Genome Sequencing Center for Infectious Disease"/>
            <person name="Wu L."/>
            <person name="Ma J."/>
        </authorList>
    </citation>
    <scope>NUCLEOTIDE SEQUENCE [LARGE SCALE GENOMIC DNA]</scope>
    <source>
        <strain evidence="3 4">GX21</strain>
    </source>
</reference>
<dbReference type="InterPro" id="IPR000326">
    <property type="entry name" value="PAP2/HPO"/>
</dbReference>
<feature type="transmembrane region" description="Helical" evidence="1">
    <location>
        <begin position="153"/>
        <end position="175"/>
    </location>
</feature>
<organism evidence="3 4">
    <name type="scientific">Haloplanus litoreus</name>
    <dbReference type="NCBI Taxonomy" id="767515"/>
    <lineage>
        <taxon>Archaea</taxon>
        <taxon>Methanobacteriati</taxon>
        <taxon>Methanobacteriota</taxon>
        <taxon>Stenosarchaea group</taxon>
        <taxon>Halobacteria</taxon>
        <taxon>Halobacteriales</taxon>
        <taxon>Haloferacaceae</taxon>
        <taxon>Haloplanus</taxon>
    </lineage>
</organism>
<proteinExistence type="predicted"/>
<feature type="transmembrane region" description="Helical" evidence="1">
    <location>
        <begin position="187"/>
        <end position="203"/>
    </location>
</feature>
<dbReference type="PANTHER" id="PTHR14969:SF13">
    <property type="entry name" value="AT30094P"/>
    <property type="match status" value="1"/>
</dbReference>
<dbReference type="Gene3D" id="1.20.144.10">
    <property type="entry name" value="Phosphatidic acid phosphatase type 2/haloperoxidase"/>
    <property type="match status" value="1"/>
</dbReference>
<dbReference type="GeneID" id="96952866"/>
<dbReference type="EMBL" id="JBHTAT010000001">
    <property type="protein sequence ID" value="MFC7254552.1"/>
    <property type="molecule type" value="Genomic_DNA"/>
</dbReference>
<dbReference type="SMART" id="SM00014">
    <property type="entry name" value="acidPPc"/>
    <property type="match status" value="1"/>
</dbReference>
<feature type="transmembrane region" description="Helical" evidence="1">
    <location>
        <begin position="96"/>
        <end position="114"/>
    </location>
</feature>
<keyword evidence="1" id="KW-1133">Transmembrane helix</keyword>
<sequence length="295" mass="29222">MSLADVFVADRSLGEAAFVETLPEAVVAAAGLVTRLGDPLTLLVIVAAGYLLANRLGVGVPRMATALALAIGAFALTLALKHAFSLPRPPGAGVDGYGFPSGHAIGATVVYGGLLSVLPSDRRSPAAVAAAGTLVVLVAASRVVIGVHYLVDVAVGVAVGLAYLAAALRIGPGLVPDRVTVADARRVFAVALVAGLAGVAVAVVRDTVVAVAAAGGGLVGWHLAADRIVAARGSLRGLALSVLTLLVVVVSVEAVLETGLSLAAAAVLTVCVVALLVGTPGLADRLVEKELDVGR</sequence>
<gene>
    <name evidence="3" type="ORF">ACFQKE_04410</name>
</gene>
<keyword evidence="4" id="KW-1185">Reference proteome</keyword>
<feature type="transmembrane region" description="Helical" evidence="1">
    <location>
        <begin position="126"/>
        <end position="147"/>
    </location>
</feature>
<dbReference type="InterPro" id="IPR036938">
    <property type="entry name" value="PAP2/HPO_sf"/>
</dbReference>
<feature type="domain" description="Phosphatidic acid phosphatase type 2/haloperoxidase" evidence="2">
    <location>
        <begin position="61"/>
        <end position="168"/>
    </location>
</feature>
<dbReference type="SUPFAM" id="SSF48317">
    <property type="entry name" value="Acid phosphatase/Vanadium-dependent haloperoxidase"/>
    <property type="match status" value="1"/>
</dbReference>